<dbReference type="Gene3D" id="1.10.510.10">
    <property type="entry name" value="Transferase(Phosphotransferase) domain 1"/>
    <property type="match status" value="1"/>
</dbReference>
<dbReference type="OrthoDB" id="4062651at2759"/>
<dbReference type="GO" id="GO:0004674">
    <property type="term" value="F:protein serine/threonine kinase activity"/>
    <property type="evidence" value="ECO:0007669"/>
    <property type="project" value="InterPro"/>
</dbReference>
<evidence type="ECO:0000259" key="1">
    <source>
        <dbReference type="Pfam" id="PF11883"/>
    </source>
</evidence>
<keyword evidence="2" id="KW-0808">Transferase</keyword>
<proteinExistence type="predicted"/>
<keyword evidence="2" id="KW-0418">Kinase</keyword>
<dbReference type="Proteomes" id="UP000554482">
    <property type="component" value="Unassembled WGS sequence"/>
</dbReference>
<dbReference type="AlphaFoldDB" id="A0A7J6VLJ9"/>
<dbReference type="SUPFAM" id="SSF56112">
    <property type="entry name" value="Protein kinase-like (PK-like)"/>
    <property type="match status" value="1"/>
</dbReference>
<evidence type="ECO:0000313" key="3">
    <source>
        <dbReference type="Proteomes" id="UP000554482"/>
    </source>
</evidence>
<accession>A0A7J6VLJ9</accession>
<organism evidence="2 3">
    <name type="scientific">Thalictrum thalictroides</name>
    <name type="common">Rue-anemone</name>
    <name type="synonym">Anemone thalictroides</name>
    <dbReference type="NCBI Taxonomy" id="46969"/>
    <lineage>
        <taxon>Eukaryota</taxon>
        <taxon>Viridiplantae</taxon>
        <taxon>Streptophyta</taxon>
        <taxon>Embryophyta</taxon>
        <taxon>Tracheophyta</taxon>
        <taxon>Spermatophyta</taxon>
        <taxon>Magnoliopsida</taxon>
        <taxon>Ranunculales</taxon>
        <taxon>Ranunculaceae</taxon>
        <taxon>Thalictroideae</taxon>
        <taxon>Thalictrum</taxon>
    </lineage>
</organism>
<keyword evidence="3" id="KW-1185">Reference proteome</keyword>
<dbReference type="InterPro" id="IPR011009">
    <property type="entry name" value="Kinase-like_dom_sf"/>
</dbReference>
<reference evidence="2 3" key="1">
    <citation type="submission" date="2020-06" db="EMBL/GenBank/DDBJ databases">
        <title>Transcriptomic and genomic resources for Thalictrum thalictroides and T. hernandezii: Facilitating candidate gene discovery in an emerging model plant lineage.</title>
        <authorList>
            <person name="Arias T."/>
            <person name="Riano-Pachon D.M."/>
            <person name="Di Stilio V.S."/>
        </authorList>
    </citation>
    <scope>NUCLEOTIDE SEQUENCE [LARGE SCALE GENOMIC DNA]</scope>
    <source>
        <strain evidence="3">cv. WT478/WT964</strain>
        <tissue evidence="2">Leaves</tissue>
    </source>
</reference>
<dbReference type="PANTHER" id="PTHR27006">
    <property type="entry name" value="PROMASTIGOTE SURFACE ANTIGEN PROTEIN PSA"/>
    <property type="match status" value="1"/>
</dbReference>
<gene>
    <name evidence="2" type="ORF">FRX31_024406</name>
</gene>
<keyword evidence="2" id="KW-0675">Receptor</keyword>
<dbReference type="Pfam" id="PF11883">
    <property type="entry name" value="DUF3403"/>
    <property type="match status" value="1"/>
</dbReference>
<feature type="non-terminal residue" evidence="2">
    <location>
        <position position="1"/>
    </location>
</feature>
<dbReference type="PANTHER" id="PTHR27006:SF606">
    <property type="entry name" value="INTERLEUKIN-1 RECEPTOR-ASSOCIATED KINASE 4"/>
    <property type="match status" value="1"/>
</dbReference>
<protein>
    <submittedName>
        <fullName evidence="2">Cysteine-rich receptor-like protein kinase</fullName>
    </submittedName>
</protein>
<name>A0A7J6VLJ9_THATH</name>
<sequence length="98" mass="10875">AWKLWKEDRVWEFMDPILAESYHPQKLVRCIHVGLLCVQEHAADRPTMSTIVAMLGCDSTVPSPKQPAFSLGREVQSGDAYSDASSTNDVTVTIVEGR</sequence>
<dbReference type="EMBL" id="JABWDY010029954">
    <property type="protein sequence ID" value="KAF5186006.1"/>
    <property type="molecule type" value="Genomic_DNA"/>
</dbReference>
<evidence type="ECO:0000313" key="2">
    <source>
        <dbReference type="EMBL" id="KAF5186006.1"/>
    </source>
</evidence>
<feature type="domain" description="S-locus receptor kinase C-terminal" evidence="1">
    <location>
        <begin position="59"/>
        <end position="98"/>
    </location>
</feature>
<comment type="caution">
    <text evidence="2">The sequence shown here is derived from an EMBL/GenBank/DDBJ whole genome shotgun (WGS) entry which is preliminary data.</text>
</comment>
<dbReference type="InterPro" id="IPR021820">
    <property type="entry name" value="S-locus_recpt_kinase_C"/>
</dbReference>